<dbReference type="RefSeq" id="WP_262400726.1">
    <property type="nucleotide sequence ID" value="NZ_JACRTB010000025.1"/>
</dbReference>
<reference evidence="1 2" key="1">
    <citation type="submission" date="2020-08" db="EMBL/GenBank/DDBJ databases">
        <title>Genome public.</title>
        <authorList>
            <person name="Liu C."/>
            <person name="Sun Q."/>
        </authorList>
    </citation>
    <scope>NUCLEOTIDE SEQUENCE [LARGE SCALE GENOMIC DNA]</scope>
    <source>
        <strain evidence="1 2">BX1</strain>
    </source>
</reference>
<evidence type="ECO:0000313" key="1">
    <source>
        <dbReference type="EMBL" id="MBC8577263.1"/>
    </source>
</evidence>
<comment type="caution">
    <text evidence="1">The sequence shown here is derived from an EMBL/GenBank/DDBJ whole genome shotgun (WGS) entry which is preliminary data.</text>
</comment>
<organism evidence="1 2">
    <name type="scientific">Yanshouia hominis</name>
    <dbReference type="NCBI Taxonomy" id="2763673"/>
    <lineage>
        <taxon>Bacteria</taxon>
        <taxon>Bacillati</taxon>
        <taxon>Bacillota</taxon>
        <taxon>Clostridia</taxon>
        <taxon>Eubacteriales</taxon>
        <taxon>Oscillospiraceae</taxon>
        <taxon>Yanshouia</taxon>
    </lineage>
</organism>
<keyword evidence="2" id="KW-1185">Reference proteome</keyword>
<gene>
    <name evidence="1" type="ORF">H8717_12700</name>
</gene>
<sequence>MSKRKTVLKLSVIFLILLGLYVGVSAKQMDAANQVTGLYYDGPRMDVVRFRELLEVHSNPLEPGEARALKIDNETNLPMSTVLLSTGDVTSWQSRVEQPDGTYSLYFENNTPVKYRLVQEDEIAAMENDVEYFSDPEQLRILLDAYETEARELAAAWNEQNKDTSSLYKKEPLFYSGSPKGSNFKLNAD</sequence>
<name>A0ABR7NLI4_9FIRM</name>
<proteinExistence type="predicted"/>
<dbReference type="EMBL" id="JACRTB010000025">
    <property type="protein sequence ID" value="MBC8577263.1"/>
    <property type="molecule type" value="Genomic_DNA"/>
</dbReference>
<protein>
    <submittedName>
        <fullName evidence="1">Uncharacterized protein</fullName>
    </submittedName>
</protein>
<evidence type="ECO:0000313" key="2">
    <source>
        <dbReference type="Proteomes" id="UP000658131"/>
    </source>
</evidence>
<dbReference type="Proteomes" id="UP000658131">
    <property type="component" value="Unassembled WGS sequence"/>
</dbReference>
<accession>A0ABR7NLI4</accession>